<organism evidence="3 4">
    <name type="scientific">Algoriphagus halophytocola</name>
    <dbReference type="NCBI Taxonomy" id="2991499"/>
    <lineage>
        <taxon>Bacteria</taxon>
        <taxon>Pseudomonadati</taxon>
        <taxon>Bacteroidota</taxon>
        <taxon>Cytophagia</taxon>
        <taxon>Cytophagales</taxon>
        <taxon>Cyclobacteriaceae</taxon>
        <taxon>Algoriphagus</taxon>
    </lineage>
</organism>
<dbReference type="InterPro" id="IPR019223">
    <property type="entry name" value="DUF2147"/>
</dbReference>
<name>A0ABY6MHC0_9BACT</name>
<dbReference type="Gene3D" id="2.40.128.520">
    <property type="match status" value="1"/>
</dbReference>
<evidence type="ECO:0000256" key="1">
    <source>
        <dbReference type="SAM" id="SignalP"/>
    </source>
</evidence>
<keyword evidence="4" id="KW-1185">Reference proteome</keyword>
<keyword evidence="1" id="KW-0732">Signal</keyword>
<accession>A0ABY6MHC0</accession>
<protein>
    <submittedName>
        <fullName evidence="3">DUF2147 domain-containing protein</fullName>
    </submittedName>
</protein>
<dbReference type="Proteomes" id="UP001163156">
    <property type="component" value="Chromosome"/>
</dbReference>
<dbReference type="Pfam" id="PF09917">
    <property type="entry name" value="DUF2147"/>
    <property type="match status" value="1"/>
</dbReference>
<feature type="signal peptide" evidence="1">
    <location>
        <begin position="1"/>
        <end position="23"/>
    </location>
</feature>
<feature type="chain" id="PRO_5045897380" evidence="1">
    <location>
        <begin position="24"/>
        <end position="147"/>
    </location>
</feature>
<gene>
    <name evidence="3" type="ORF">OM944_01545</name>
</gene>
<proteinExistence type="predicted"/>
<evidence type="ECO:0000313" key="4">
    <source>
        <dbReference type="Proteomes" id="UP001163156"/>
    </source>
</evidence>
<feature type="domain" description="DUF2147" evidence="2">
    <location>
        <begin position="31"/>
        <end position="144"/>
    </location>
</feature>
<sequence length="147" mass="16890">MKTCQFASIYLLVLLFHTQLATAQSKSKIYGAWYNTEETAQIEIMESKGTLLGKIVWLKNEDPEQEVFLDVVNRDSSLRDRPLMGLTILEGLSYHKGVWKGGKIYDPESGLTYSCELQLMKKDLLEVRGFLGDSWVKKTVEWHKVKD</sequence>
<reference evidence="3" key="1">
    <citation type="submission" date="2022-10" db="EMBL/GenBank/DDBJ databases">
        <title>Algoriphagus sp. a novel bacteria isolate from halophytes salicornia europaea.</title>
        <authorList>
            <person name="Peng Y."/>
            <person name="Jiang L."/>
            <person name="Lee J."/>
        </authorList>
    </citation>
    <scope>NUCLEOTIDE SEQUENCE</scope>
    <source>
        <strain evidence="3">TR-M5</strain>
    </source>
</reference>
<dbReference type="RefSeq" id="WP_264809715.1">
    <property type="nucleotide sequence ID" value="NZ_CP110226.1"/>
</dbReference>
<dbReference type="PANTHER" id="PTHR36919">
    <property type="entry name" value="BLR1215 PROTEIN"/>
    <property type="match status" value="1"/>
</dbReference>
<evidence type="ECO:0000313" key="3">
    <source>
        <dbReference type="EMBL" id="UZD23180.1"/>
    </source>
</evidence>
<evidence type="ECO:0000259" key="2">
    <source>
        <dbReference type="Pfam" id="PF09917"/>
    </source>
</evidence>
<dbReference type="PANTHER" id="PTHR36919:SF2">
    <property type="entry name" value="BLL6627 PROTEIN"/>
    <property type="match status" value="1"/>
</dbReference>
<dbReference type="EMBL" id="CP110226">
    <property type="protein sequence ID" value="UZD23180.1"/>
    <property type="molecule type" value="Genomic_DNA"/>
</dbReference>